<dbReference type="EMBL" id="CAJVQB010013663">
    <property type="protein sequence ID" value="CAG8763622.1"/>
    <property type="molecule type" value="Genomic_DNA"/>
</dbReference>
<dbReference type="InterPro" id="IPR027640">
    <property type="entry name" value="Kinesin-like_fam"/>
</dbReference>
<dbReference type="Proteomes" id="UP000789901">
    <property type="component" value="Unassembled WGS sequence"/>
</dbReference>
<evidence type="ECO:0000313" key="2">
    <source>
        <dbReference type="Proteomes" id="UP000789901"/>
    </source>
</evidence>
<protein>
    <submittedName>
        <fullName evidence="1">164_t:CDS:1</fullName>
    </submittedName>
</protein>
<accession>A0ABN7VG33</accession>
<reference evidence="1 2" key="1">
    <citation type="submission" date="2021-06" db="EMBL/GenBank/DDBJ databases">
        <authorList>
            <person name="Kallberg Y."/>
            <person name="Tangrot J."/>
            <person name="Rosling A."/>
        </authorList>
    </citation>
    <scope>NUCLEOTIDE SEQUENCE [LARGE SCALE GENOMIC DNA]</scope>
    <source>
        <strain evidence="1 2">120-4 pot B 10/14</strain>
    </source>
</reference>
<gene>
    <name evidence="1" type="ORF">GMARGA_LOCUS17764</name>
</gene>
<evidence type="ECO:0000313" key="1">
    <source>
        <dbReference type="EMBL" id="CAG8763622.1"/>
    </source>
</evidence>
<dbReference type="PANTHER" id="PTHR47971:SF15">
    <property type="entry name" value="KINESIN-LIKE PROTEIN KIN-13B"/>
    <property type="match status" value="1"/>
</dbReference>
<sequence length="138" mass="15454">MLNHQASFADRPLSKKELTRNEKDIATISGQRTVLINEPKFIDLAGRECGADIGDADKQTKMEGAEINKSFFSSNYPITSEEASDSVVIHRIKTPTQAMKATEKYTKLMSEDSVDCRIIMPSTEFLDVIKIIKKIVTK</sequence>
<proteinExistence type="predicted"/>
<name>A0ABN7VG33_GIGMA</name>
<comment type="caution">
    <text evidence="1">The sequence shown here is derived from an EMBL/GenBank/DDBJ whole genome shotgun (WGS) entry which is preliminary data.</text>
</comment>
<dbReference type="PANTHER" id="PTHR47971">
    <property type="entry name" value="KINESIN-RELATED PROTEIN 6"/>
    <property type="match status" value="1"/>
</dbReference>
<keyword evidence="2" id="KW-1185">Reference proteome</keyword>
<organism evidence="1 2">
    <name type="scientific">Gigaspora margarita</name>
    <dbReference type="NCBI Taxonomy" id="4874"/>
    <lineage>
        <taxon>Eukaryota</taxon>
        <taxon>Fungi</taxon>
        <taxon>Fungi incertae sedis</taxon>
        <taxon>Mucoromycota</taxon>
        <taxon>Glomeromycotina</taxon>
        <taxon>Glomeromycetes</taxon>
        <taxon>Diversisporales</taxon>
        <taxon>Gigasporaceae</taxon>
        <taxon>Gigaspora</taxon>
    </lineage>
</organism>